<keyword evidence="3" id="KW-1185">Reference proteome</keyword>
<dbReference type="InterPro" id="IPR031325">
    <property type="entry name" value="RHS_repeat"/>
</dbReference>
<dbReference type="EMBL" id="BNJF01000004">
    <property type="protein sequence ID" value="GHO48701.1"/>
    <property type="molecule type" value="Genomic_DNA"/>
</dbReference>
<evidence type="ECO:0000313" key="2">
    <source>
        <dbReference type="EMBL" id="GHO48701.1"/>
    </source>
</evidence>
<dbReference type="AlphaFoldDB" id="A0A8J3MW83"/>
<sequence>MNSTQKTVVHPLLDDLLSTQTFDSSGTLKATFSATYDALKRKVGYNDSDSGSCSATPLPAGCSSSSDTAWKLTYDDNGNLLTQSDPRGQNIYMSYDGLNRPLCKGTTSASVNPCSSDASETYFYDGYNNGSNWGVTFPTGCAAPTNGSSSYPMEMLTAETFKNSVGSGWRCYSYDERGRKNMSALSVTAESQTTTQNVYLAYNNLDQVTTLTYPDGEKVSSTYNTDGYFQSAYFGDVNSLDPVTFLVGKTIYTNAGLLAGLDLGGSATKTTTPSPVFSLAFGYDGIQRPSSSTATRGGTTFWNQTRTYDNVGNVLQVNTIIPKTDGSTDTDTQSFCYDALNRLVWAGNSGTPAGGDHCGNTPTGSTTDSYQQQYGYDDLDRLTSGPSGTMTYDSIHPHAVITLSAFPNQYASYDAMGNITCRTFLGTKESPRM</sequence>
<organism evidence="2 3">
    <name type="scientific">Ktedonospora formicarum</name>
    <dbReference type="NCBI Taxonomy" id="2778364"/>
    <lineage>
        <taxon>Bacteria</taxon>
        <taxon>Bacillati</taxon>
        <taxon>Chloroflexota</taxon>
        <taxon>Ktedonobacteria</taxon>
        <taxon>Ktedonobacterales</taxon>
        <taxon>Ktedonobacteraceae</taxon>
        <taxon>Ktedonospora</taxon>
    </lineage>
</organism>
<evidence type="ECO:0000256" key="1">
    <source>
        <dbReference type="SAM" id="MobiDB-lite"/>
    </source>
</evidence>
<gene>
    <name evidence="2" type="ORF">KSX_68640</name>
</gene>
<evidence type="ECO:0008006" key="4">
    <source>
        <dbReference type="Google" id="ProtNLM"/>
    </source>
</evidence>
<evidence type="ECO:0000313" key="3">
    <source>
        <dbReference type="Proteomes" id="UP000612362"/>
    </source>
</evidence>
<feature type="compositionally biased region" description="Polar residues" evidence="1">
    <location>
        <begin position="360"/>
        <end position="371"/>
    </location>
</feature>
<name>A0A8J3MW83_9CHLR</name>
<dbReference type="Gene3D" id="2.180.10.10">
    <property type="entry name" value="RHS repeat-associated core"/>
    <property type="match status" value="2"/>
</dbReference>
<protein>
    <recommendedName>
        <fullName evidence="4">YD repeat-containing protein</fullName>
    </recommendedName>
</protein>
<accession>A0A8J3MW83</accession>
<feature type="region of interest" description="Disordered" evidence="1">
    <location>
        <begin position="351"/>
        <end position="371"/>
    </location>
</feature>
<dbReference type="Pfam" id="PF05593">
    <property type="entry name" value="RHS_repeat"/>
    <property type="match status" value="1"/>
</dbReference>
<dbReference type="InterPro" id="IPR006530">
    <property type="entry name" value="YD"/>
</dbReference>
<reference evidence="2" key="1">
    <citation type="submission" date="2020-10" db="EMBL/GenBank/DDBJ databases">
        <title>Taxonomic study of unclassified bacteria belonging to the class Ktedonobacteria.</title>
        <authorList>
            <person name="Yabe S."/>
            <person name="Wang C.M."/>
            <person name="Zheng Y."/>
            <person name="Sakai Y."/>
            <person name="Cavaletti L."/>
            <person name="Monciardini P."/>
            <person name="Donadio S."/>
        </authorList>
    </citation>
    <scope>NUCLEOTIDE SEQUENCE</scope>
    <source>
        <strain evidence="2">SOSP1-1</strain>
    </source>
</reference>
<proteinExistence type="predicted"/>
<comment type="caution">
    <text evidence="2">The sequence shown here is derived from an EMBL/GenBank/DDBJ whole genome shotgun (WGS) entry which is preliminary data.</text>
</comment>
<dbReference type="NCBIfam" id="TIGR01643">
    <property type="entry name" value="YD_repeat_2x"/>
    <property type="match status" value="1"/>
</dbReference>
<dbReference type="Proteomes" id="UP000612362">
    <property type="component" value="Unassembled WGS sequence"/>
</dbReference>